<comment type="subcellular location">
    <subcellularLocation>
        <location evidence="1">Cell membrane</location>
        <topology evidence="1">Multi-pass membrane protein</topology>
    </subcellularLocation>
</comment>
<dbReference type="GO" id="GO:0005886">
    <property type="term" value="C:plasma membrane"/>
    <property type="evidence" value="ECO:0007669"/>
    <property type="project" value="UniProtKB-SubCell"/>
</dbReference>
<evidence type="ECO:0000256" key="5">
    <source>
        <dbReference type="ARBA" id="ARBA00023136"/>
    </source>
</evidence>
<keyword evidence="5 6" id="KW-0472">Membrane</keyword>
<feature type="transmembrane region" description="Helical" evidence="6">
    <location>
        <begin position="275"/>
        <end position="295"/>
    </location>
</feature>
<organism evidence="8 9">
    <name type="scientific">Sphingomonas lutea</name>
    <dbReference type="NCBI Taxonomy" id="1045317"/>
    <lineage>
        <taxon>Bacteria</taxon>
        <taxon>Pseudomonadati</taxon>
        <taxon>Pseudomonadota</taxon>
        <taxon>Alphaproteobacteria</taxon>
        <taxon>Sphingomonadales</taxon>
        <taxon>Sphingomonadaceae</taxon>
        <taxon>Sphingomonas</taxon>
    </lineage>
</organism>
<dbReference type="Pfam" id="PF00482">
    <property type="entry name" value="T2SSF"/>
    <property type="match status" value="1"/>
</dbReference>
<feature type="domain" description="Type II secretion system protein GspF" evidence="7">
    <location>
        <begin position="167"/>
        <end position="289"/>
    </location>
</feature>
<evidence type="ECO:0000259" key="7">
    <source>
        <dbReference type="Pfam" id="PF00482"/>
    </source>
</evidence>
<dbReference type="AlphaFoldDB" id="A0A7G9SJ87"/>
<feature type="transmembrane region" description="Helical" evidence="6">
    <location>
        <begin position="6"/>
        <end position="30"/>
    </location>
</feature>
<name>A0A7G9SJ87_9SPHN</name>
<evidence type="ECO:0000256" key="2">
    <source>
        <dbReference type="ARBA" id="ARBA00022475"/>
    </source>
</evidence>
<accession>A0A7G9SJ87</accession>
<dbReference type="Gene3D" id="1.20.81.30">
    <property type="entry name" value="Type II secretion system (T2SS), domain F"/>
    <property type="match status" value="1"/>
</dbReference>
<keyword evidence="9" id="KW-1185">Reference proteome</keyword>
<dbReference type="KEGG" id="slut:H9L13_03050"/>
<sequence length="334" mass="36660">MNPTWLKALALVCLFGAVFLAVEVLVSWLASNRAEGKAINLRLRMIGRGRTTGETLNILRRSDSVIPAGLPPFATRLAMNLERTLMQAQLTIPTGRLMLGLVVAPIVLFFVVLAASAVGLGMGVSGGRILISAVFALLLGAVLPIMFLNMRAKKTRKKMQDQFPVALDVFVRGLRAGHPIAAALDLLTVEMPDPIGTQFGMIVDEVTYGAELRDALQGMAERWDLEDMRMFVVSLSVQSETGGNLAEILENLSHVIRERQSMMMKVRALSSEGRMTAAILTILPIGTFVGLFLLNPAFFFEVSDDPWFIPGFTILIIWYLIGVFAIRKMIDLKV</sequence>
<feature type="transmembrane region" description="Helical" evidence="6">
    <location>
        <begin position="129"/>
        <end position="150"/>
    </location>
</feature>
<dbReference type="InterPro" id="IPR018076">
    <property type="entry name" value="T2SS_GspF_dom"/>
</dbReference>
<dbReference type="PANTHER" id="PTHR35007">
    <property type="entry name" value="INTEGRAL MEMBRANE PROTEIN-RELATED"/>
    <property type="match status" value="1"/>
</dbReference>
<evidence type="ECO:0000256" key="1">
    <source>
        <dbReference type="ARBA" id="ARBA00004651"/>
    </source>
</evidence>
<keyword evidence="2" id="KW-1003">Cell membrane</keyword>
<proteinExistence type="predicted"/>
<dbReference type="RefSeq" id="WP_187538925.1">
    <property type="nucleotide sequence ID" value="NZ_BAABJT010000001.1"/>
</dbReference>
<dbReference type="Proteomes" id="UP000515971">
    <property type="component" value="Chromosome"/>
</dbReference>
<gene>
    <name evidence="8" type="ORF">H9L13_03050</name>
</gene>
<evidence type="ECO:0000313" key="9">
    <source>
        <dbReference type="Proteomes" id="UP000515971"/>
    </source>
</evidence>
<dbReference type="PANTHER" id="PTHR35007:SF1">
    <property type="entry name" value="PILUS ASSEMBLY PROTEIN"/>
    <property type="match status" value="1"/>
</dbReference>
<keyword evidence="4 6" id="KW-1133">Transmembrane helix</keyword>
<evidence type="ECO:0000256" key="4">
    <source>
        <dbReference type="ARBA" id="ARBA00022989"/>
    </source>
</evidence>
<dbReference type="EMBL" id="CP060718">
    <property type="protein sequence ID" value="QNN67912.1"/>
    <property type="molecule type" value="Genomic_DNA"/>
</dbReference>
<evidence type="ECO:0000313" key="8">
    <source>
        <dbReference type="EMBL" id="QNN67912.1"/>
    </source>
</evidence>
<feature type="transmembrane region" description="Helical" evidence="6">
    <location>
        <begin position="97"/>
        <end position="123"/>
    </location>
</feature>
<feature type="transmembrane region" description="Helical" evidence="6">
    <location>
        <begin position="307"/>
        <end position="326"/>
    </location>
</feature>
<dbReference type="InterPro" id="IPR042094">
    <property type="entry name" value="T2SS_GspF_sf"/>
</dbReference>
<reference evidence="8 9" key="1">
    <citation type="submission" date="2020-08" db="EMBL/GenBank/DDBJ databases">
        <title>Genome sequence of Sphingomonas lutea KCTC 23642T.</title>
        <authorList>
            <person name="Hyun D.-W."/>
            <person name="Bae J.-W."/>
        </authorList>
    </citation>
    <scope>NUCLEOTIDE SEQUENCE [LARGE SCALE GENOMIC DNA]</scope>
    <source>
        <strain evidence="8 9">KCTC 23642</strain>
    </source>
</reference>
<evidence type="ECO:0000256" key="6">
    <source>
        <dbReference type="SAM" id="Phobius"/>
    </source>
</evidence>
<evidence type="ECO:0000256" key="3">
    <source>
        <dbReference type="ARBA" id="ARBA00022692"/>
    </source>
</evidence>
<keyword evidence="3 6" id="KW-0812">Transmembrane</keyword>
<protein>
    <submittedName>
        <fullName evidence="8">Type II secretion system F family protein</fullName>
    </submittedName>
</protein>